<evidence type="ECO:0000259" key="12">
    <source>
        <dbReference type="Pfam" id="PF04053"/>
    </source>
</evidence>
<dbReference type="Pfam" id="PF00400">
    <property type="entry name" value="WD40"/>
    <property type="match status" value="3"/>
</dbReference>
<dbReference type="PANTHER" id="PTHR19876:SF2">
    <property type="entry name" value="COATOMER SUBUNIT BETA"/>
    <property type="match status" value="1"/>
</dbReference>
<dbReference type="GO" id="GO:0000139">
    <property type="term" value="C:Golgi membrane"/>
    <property type="evidence" value="ECO:0007669"/>
    <property type="project" value="UniProtKB-SubCell"/>
</dbReference>
<comment type="subcellular location">
    <subcellularLocation>
        <location evidence="2">Cytoplasmic vesicle</location>
        <location evidence="2">COPI-coated vesicle membrane</location>
        <topology evidence="2">Peripheral membrane protein</topology>
        <orientation evidence="2">Cytoplasmic side</orientation>
    </subcellularLocation>
    <subcellularLocation>
        <location evidence="1">Golgi apparatus membrane</location>
        <topology evidence="1">Peripheral membrane protein</topology>
        <orientation evidence="1">Cytoplasmic side</orientation>
    </subcellularLocation>
</comment>
<dbReference type="GO" id="GO:0006891">
    <property type="term" value="P:intra-Golgi vesicle-mediated transport"/>
    <property type="evidence" value="ECO:0007669"/>
    <property type="project" value="TreeGrafter"/>
</dbReference>
<dbReference type="GO" id="GO:0005198">
    <property type="term" value="F:structural molecule activity"/>
    <property type="evidence" value="ECO:0007669"/>
    <property type="project" value="InterPro"/>
</dbReference>
<evidence type="ECO:0000256" key="9">
    <source>
        <dbReference type="ARBA" id="ARBA00032920"/>
    </source>
</evidence>
<dbReference type="InterPro" id="IPR015943">
    <property type="entry name" value="WD40/YVTN_repeat-like_dom_sf"/>
</dbReference>
<dbReference type="GO" id="GO:0006890">
    <property type="term" value="P:retrograde vesicle-mediated transport, Golgi to endoplasmic reticulum"/>
    <property type="evidence" value="ECO:0007669"/>
    <property type="project" value="TreeGrafter"/>
</dbReference>
<evidence type="ECO:0000256" key="11">
    <source>
        <dbReference type="SAM" id="MobiDB-lite"/>
    </source>
</evidence>
<proteinExistence type="predicted"/>
<dbReference type="GO" id="GO:0006886">
    <property type="term" value="P:intracellular protein transport"/>
    <property type="evidence" value="ECO:0007669"/>
    <property type="project" value="InterPro"/>
</dbReference>
<evidence type="ECO:0000256" key="1">
    <source>
        <dbReference type="ARBA" id="ARBA00004255"/>
    </source>
</evidence>
<name>A0A2G9U317_TELCI</name>
<dbReference type="InterPro" id="IPR001680">
    <property type="entry name" value="WD40_rpt"/>
</dbReference>
<sequence>MTIPCKTSLFRSIVVHPTQSFVITASDDMMIKLWDWDNKWQMKQSFEGHTHYVMQVAINPKDNNTFATASLDKTVKVWQFGSQQPNFTLEGHEKGVNCVDYYHGGDKPYLISGADDHLVKIWDYQVEQDMRPNFGWTCSECLFGVLPSGAPPHYHRLETTLNYGLERVWCIQAQRGSNTVAIGYDEGSVTLKLGREEPAVSMDQSGKILWARHSEIQQANLKTLDAEASEAIQDGERLPLSVKDLGACEIYPQTLAHSSNGRFVVACGDGEYIVYTAMALRNKDFGQALEFVWATDPNMFAVRESATAVKIKKNFKEYKQLRTDAVMEGIDGGPLLAARSASSLCFYDWETAQLVRRIEIAAKHIYWSDSGEMVAICGEDSFYVLKYNSEAFASASAEEITEDGVEDTFEVVGAVTFDESGQAHLRGVPRKSAPVVNSTELIPNSVPKAPPVAEHIPVVAPVFPDVSRKRTPSPAPAREPTPEPENDVRQLSDDDSDGLSREAVSVATAAHAEPDVVSERPRPDVVPRHGGPDLLPSAAGQRASQPEVVVDAGEVRWSDDDFGDAEEGGNDINLDDLNLDDED</sequence>
<keyword evidence="5" id="KW-0931">ER-Golgi transport</keyword>
<keyword evidence="8" id="KW-0472">Membrane</keyword>
<keyword evidence="6" id="KW-0653">Protein transport</keyword>
<feature type="region of interest" description="Disordered" evidence="11">
    <location>
        <begin position="464"/>
        <end position="583"/>
    </location>
</feature>
<dbReference type="SMART" id="SM00320">
    <property type="entry name" value="WD40"/>
    <property type="match status" value="3"/>
</dbReference>
<dbReference type="InterPro" id="IPR050844">
    <property type="entry name" value="Coatomer_complex_subunit"/>
</dbReference>
<keyword evidence="3 10" id="KW-0853">WD repeat</keyword>
<dbReference type="Gene3D" id="2.130.10.10">
    <property type="entry name" value="YVTN repeat-like/Quinoprotein amine dehydrogenase"/>
    <property type="match status" value="1"/>
</dbReference>
<keyword evidence="14" id="KW-1185">Reference proteome</keyword>
<evidence type="ECO:0000256" key="6">
    <source>
        <dbReference type="ARBA" id="ARBA00022927"/>
    </source>
</evidence>
<dbReference type="OrthoDB" id="2150324at2759"/>
<evidence type="ECO:0000256" key="7">
    <source>
        <dbReference type="ARBA" id="ARBA00023034"/>
    </source>
</evidence>
<feature type="repeat" description="WD" evidence="10">
    <location>
        <begin position="12"/>
        <end position="35"/>
    </location>
</feature>
<evidence type="ECO:0000256" key="4">
    <source>
        <dbReference type="ARBA" id="ARBA00022737"/>
    </source>
</evidence>
<dbReference type="EMBL" id="KZ349800">
    <property type="protein sequence ID" value="PIO64548.1"/>
    <property type="molecule type" value="Genomic_DNA"/>
</dbReference>
<dbReference type="PROSITE" id="PS50294">
    <property type="entry name" value="WD_REPEATS_REGION"/>
    <property type="match status" value="2"/>
</dbReference>
<keyword evidence="4" id="KW-0677">Repeat</keyword>
<evidence type="ECO:0000256" key="5">
    <source>
        <dbReference type="ARBA" id="ARBA00022892"/>
    </source>
</evidence>
<dbReference type="Proteomes" id="UP000230423">
    <property type="component" value="Unassembled WGS sequence"/>
</dbReference>
<dbReference type="InterPro" id="IPR036322">
    <property type="entry name" value="WD40_repeat_dom_sf"/>
</dbReference>
<organism evidence="13 14">
    <name type="scientific">Teladorsagia circumcincta</name>
    <name type="common">Brown stomach worm</name>
    <name type="synonym">Ostertagia circumcincta</name>
    <dbReference type="NCBI Taxonomy" id="45464"/>
    <lineage>
        <taxon>Eukaryota</taxon>
        <taxon>Metazoa</taxon>
        <taxon>Ecdysozoa</taxon>
        <taxon>Nematoda</taxon>
        <taxon>Chromadorea</taxon>
        <taxon>Rhabditida</taxon>
        <taxon>Rhabditina</taxon>
        <taxon>Rhabditomorpha</taxon>
        <taxon>Strongyloidea</taxon>
        <taxon>Trichostrongylidae</taxon>
        <taxon>Teladorsagia</taxon>
    </lineage>
</organism>
<dbReference type="PROSITE" id="PS50082">
    <property type="entry name" value="WD_REPEATS_2"/>
    <property type="match status" value="3"/>
</dbReference>
<feature type="repeat" description="WD" evidence="10">
    <location>
        <begin position="89"/>
        <end position="132"/>
    </location>
</feature>
<dbReference type="GO" id="GO:0006888">
    <property type="term" value="P:endoplasmic reticulum to Golgi vesicle-mediated transport"/>
    <property type="evidence" value="ECO:0007669"/>
    <property type="project" value="TreeGrafter"/>
</dbReference>
<evidence type="ECO:0000256" key="2">
    <source>
        <dbReference type="ARBA" id="ARBA00004347"/>
    </source>
</evidence>
<evidence type="ECO:0000256" key="8">
    <source>
        <dbReference type="ARBA" id="ARBA00023136"/>
    </source>
</evidence>
<accession>A0A2G9U317</accession>
<protein>
    <recommendedName>
        <fullName evidence="9">Beta'-coat protein</fullName>
    </recommendedName>
</protein>
<reference evidence="13 14" key="1">
    <citation type="submission" date="2015-09" db="EMBL/GenBank/DDBJ databases">
        <title>Draft genome of the parasitic nematode Teladorsagia circumcincta isolate WARC Sus (inbred).</title>
        <authorList>
            <person name="Mitreva M."/>
        </authorList>
    </citation>
    <scope>NUCLEOTIDE SEQUENCE [LARGE SCALE GENOMIC DNA]</scope>
    <source>
        <strain evidence="13 14">S</strain>
    </source>
</reference>
<gene>
    <name evidence="13" type="ORF">TELCIR_13820</name>
</gene>
<dbReference type="SUPFAM" id="SSF50978">
    <property type="entry name" value="WD40 repeat-like"/>
    <property type="match status" value="1"/>
</dbReference>
<dbReference type="InterPro" id="IPR006692">
    <property type="entry name" value="Beta-prop_COPA/B_2nd"/>
</dbReference>
<dbReference type="GO" id="GO:0030126">
    <property type="term" value="C:COPI vesicle coat"/>
    <property type="evidence" value="ECO:0007669"/>
    <property type="project" value="TreeGrafter"/>
</dbReference>
<keyword evidence="6" id="KW-0813">Transport</keyword>
<dbReference type="AlphaFoldDB" id="A0A2G9U317"/>
<dbReference type="PANTHER" id="PTHR19876">
    <property type="entry name" value="COATOMER"/>
    <property type="match status" value="1"/>
</dbReference>
<feature type="compositionally biased region" description="Basic and acidic residues" evidence="11">
    <location>
        <begin position="512"/>
        <end position="531"/>
    </location>
</feature>
<keyword evidence="7" id="KW-0333">Golgi apparatus</keyword>
<evidence type="ECO:0000256" key="10">
    <source>
        <dbReference type="PROSITE-ProRule" id="PRU00221"/>
    </source>
</evidence>
<dbReference type="InterPro" id="IPR020472">
    <property type="entry name" value="WD40_PAC1"/>
</dbReference>
<dbReference type="PRINTS" id="PR00320">
    <property type="entry name" value="GPROTEINBRPT"/>
</dbReference>
<feature type="compositionally biased region" description="Acidic residues" evidence="11">
    <location>
        <begin position="560"/>
        <end position="583"/>
    </location>
</feature>
<evidence type="ECO:0000313" key="14">
    <source>
        <dbReference type="Proteomes" id="UP000230423"/>
    </source>
</evidence>
<feature type="repeat" description="WD" evidence="10">
    <location>
        <begin position="46"/>
        <end position="88"/>
    </location>
</feature>
<feature type="domain" description="COPA/B second beta-propeller" evidence="12">
    <location>
        <begin position="213"/>
        <end position="415"/>
    </location>
</feature>
<evidence type="ECO:0000313" key="13">
    <source>
        <dbReference type="EMBL" id="PIO64548.1"/>
    </source>
</evidence>
<dbReference type="Pfam" id="PF04053">
    <property type="entry name" value="B-prop_COPA_B_2nd"/>
    <property type="match status" value="1"/>
</dbReference>
<evidence type="ECO:0000256" key="3">
    <source>
        <dbReference type="ARBA" id="ARBA00022574"/>
    </source>
</evidence>